<dbReference type="GO" id="GO:0016491">
    <property type="term" value="F:oxidoreductase activity"/>
    <property type="evidence" value="ECO:0007669"/>
    <property type="project" value="InterPro"/>
</dbReference>
<dbReference type="Proteomes" id="UP000198372">
    <property type="component" value="Unassembled WGS sequence"/>
</dbReference>
<dbReference type="AlphaFoldDB" id="A0A238FMT9"/>
<dbReference type="OrthoDB" id="6354873at2759"/>
<name>A0A238FMT9_9BASI</name>
<reference evidence="8" key="1">
    <citation type="submission" date="2016-09" db="EMBL/GenBank/DDBJ databases">
        <authorList>
            <person name="Jeantristanb JTB J.-T."/>
            <person name="Ricardo R."/>
        </authorList>
    </citation>
    <scope>NUCLEOTIDE SEQUENCE [LARGE SCALE GENOMIC DNA]</scope>
</reference>
<dbReference type="PANTHER" id="PTHR11863">
    <property type="entry name" value="STEROL DESATURASE"/>
    <property type="match status" value="1"/>
</dbReference>
<evidence type="ECO:0000313" key="8">
    <source>
        <dbReference type="Proteomes" id="UP000198372"/>
    </source>
</evidence>
<comment type="subcellular location">
    <subcellularLocation>
        <location evidence="1">Membrane</location>
    </subcellularLocation>
</comment>
<keyword evidence="4" id="KW-0472">Membrane</keyword>
<evidence type="ECO:0000256" key="5">
    <source>
        <dbReference type="SAM" id="MobiDB-lite"/>
    </source>
</evidence>
<evidence type="ECO:0000256" key="2">
    <source>
        <dbReference type="ARBA" id="ARBA00022692"/>
    </source>
</evidence>
<keyword evidence="3" id="KW-1133">Transmembrane helix</keyword>
<feature type="domain" description="Fatty acid hydroxylase" evidence="6">
    <location>
        <begin position="256"/>
        <end position="391"/>
    </location>
</feature>
<evidence type="ECO:0000256" key="1">
    <source>
        <dbReference type="ARBA" id="ARBA00004370"/>
    </source>
</evidence>
<organism evidence="7 8">
    <name type="scientific">Microbotryum intermedium</name>
    <dbReference type="NCBI Taxonomy" id="269621"/>
    <lineage>
        <taxon>Eukaryota</taxon>
        <taxon>Fungi</taxon>
        <taxon>Dikarya</taxon>
        <taxon>Basidiomycota</taxon>
        <taxon>Pucciniomycotina</taxon>
        <taxon>Microbotryomycetes</taxon>
        <taxon>Microbotryales</taxon>
        <taxon>Microbotryaceae</taxon>
        <taxon>Microbotryum</taxon>
    </lineage>
</organism>
<sequence length="402" mass="46488">MLTRATAATQTFQPVDKAANVDAAPLDAHGSSGAAGASSNDSDDESSSVASSNDSELLINYAVSRFPEENVGVSFETTRQAKDRRPPSTFYLKKRSEMNFAEKLCQLADTPVEIHRLKPADLDRGPPPYLSPVWDIWHIFWSSIPPLVIQEVCYAIWPHYRWPWILQYPVFLFGLIHFAVQAVHRLNRYALKYGTLDEKEIGRDRTPDKSVPHLAKGIAGYVFVRMALPFVLHYDRSVAHPLFNFTWTFPLRLILWEIVLDYFFYVYHRSSHEVDALWFIHMHHHTTKHPTHILSILAEEYQEMLEVLIVPSIASWLVPMTQSELYVTLATTMWVEMQGHCGVRLHWRQPINGWFLKYFDMDLAVEDHDLHHRGGKNYGKQTRVWDKLYGTSAERIETFGMF</sequence>
<feature type="compositionally biased region" description="Low complexity" evidence="5">
    <location>
        <begin position="27"/>
        <end position="40"/>
    </location>
</feature>
<dbReference type="InterPro" id="IPR006694">
    <property type="entry name" value="Fatty_acid_hydroxylase"/>
</dbReference>
<dbReference type="GO" id="GO:0016020">
    <property type="term" value="C:membrane"/>
    <property type="evidence" value="ECO:0007669"/>
    <property type="project" value="UniProtKB-SubCell"/>
</dbReference>
<keyword evidence="8" id="KW-1185">Reference proteome</keyword>
<dbReference type="Pfam" id="PF04116">
    <property type="entry name" value="FA_hydroxylase"/>
    <property type="match status" value="1"/>
</dbReference>
<evidence type="ECO:0000313" key="7">
    <source>
        <dbReference type="EMBL" id="SCV73333.1"/>
    </source>
</evidence>
<proteinExistence type="predicted"/>
<dbReference type="InterPro" id="IPR050307">
    <property type="entry name" value="Sterol_Desaturase_Related"/>
</dbReference>
<accession>A0A238FMT9</accession>
<dbReference type="STRING" id="269621.A0A238FMT9"/>
<evidence type="ECO:0000259" key="6">
    <source>
        <dbReference type="Pfam" id="PF04116"/>
    </source>
</evidence>
<dbReference type="GO" id="GO:0005506">
    <property type="term" value="F:iron ion binding"/>
    <property type="evidence" value="ECO:0007669"/>
    <property type="project" value="InterPro"/>
</dbReference>
<dbReference type="GO" id="GO:0008610">
    <property type="term" value="P:lipid biosynthetic process"/>
    <property type="evidence" value="ECO:0007669"/>
    <property type="project" value="InterPro"/>
</dbReference>
<evidence type="ECO:0000256" key="3">
    <source>
        <dbReference type="ARBA" id="ARBA00022989"/>
    </source>
</evidence>
<gene>
    <name evidence="7" type="ORF">BQ2448_7259</name>
</gene>
<evidence type="ECO:0000256" key="4">
    <source>
        <dbReference type="ARBA" id="ARBA00023136"/>
    </source>
</evidence>
<keyword evidence="2" id="KW-0812">Transmembrane</keyword>
<feature type="region of interest" description="Disordered" evidence="5">
    <location>
        <begin position="23"/>
        <end position="53"/>
    </location>
</feature>
<protein>
    <submittedName>
        <fullName evidence="7">BQ2448_7259 protein</fullName>
    </submittedName>
</protein>
<dbReference type="EMBL" id="FMSP01000018">
    <property type="protein sequence ID" value="SCV73333.1"/>
    <property type="molecule type" value="Genomic_DNA"/>
</dbReference>